<evidence type="ECO:0000313" key="4">
    <source>
        <dbReference type="Proteomes" id="UP000887458"/>
    </source>
</evidence>
<gene>
    <name evidence="3" type="ORF">DERP_012618</name>
</gene>
<organism evidence="3 4">
    <name type="scientific">Dermatophagoides pteronyssinus</name>
    <name type="common">European house dust mite</name>
    <dbReference type="NCBI Taxonomy" id="6956"/>
    <lineage>
        <taxon>Eukaryota</taxon>
        <taxon>Metazoa</taxon>
        <taxon>Ecdysozoa</taxon>
        <taxon>Arthropoda</taxon>
        <taxon>Chelicerata</taxon>
        <taxon>Arachnida</taxon>
        <taxon>Acari</taxon>
        <taxon>Acariformes</taxon>
        <taxon>Sarcoptiformes</taxon>
        <taxon>Astigmata</taxon>
        <taxon>Psoroptidia</taxon>
        <taxon>Analgoidea</taxon>
        <taxon>Pyroglyphidae</taxon>
        <taxon>Dermatophagoidinae</taxon>
        <taxon>Dermatophagoides</taxon>
    </lineage>
</organism>
<feature type="chain" id="PRO_5046067798" evidence="2">
    <location>
        <begin position="23"/>
        <end position="358"/>
    </location>
</feature>
<accession>A0ABQ8IYE2</accession>
<evidence type="ECO:0000256" key="2">
    <source>
        <dbReference type="SAM" id="SignalP"/>
    </source>
</evidence>
<sequence>MKFLKSLITLIFYTFCCWLSYGIDHRSMIMVETMENYQSFAEEVPYKNLMKRCETMDKFKRKDIFQQKVDIKNDCNYTRYTEDLRTFIQMSMCLVKKELQLKMDDKSKRNFGRIRSHHNHNHHHHHNRYRQFKHKLLPTTTTTTRTLNRQINDYFDDGGANKYRQQYNSNDNNGGGGGQSLAELYDQVHNSDGQTTTTSAAVLFRNPKYSSSSSLLNNYNQNPYNKRSAPALYKDIFQNMTHHLNQLSTFQENYAMGKNPTMQRLDKMEQLEQILHGLKRDILLKLINIAKCERFKHDCQLLQPNITTTDDTQASSRFLARYKTILTHYIDDLKNSLSYLLKLAGSSETPEDKLALCG</sequence>
<dbReference type="Proteomes" id="UP000887458">
    <property type="component" value="Unassembled WGS sequence"/>
</dbReference>
<reference evidence="3 4" key="1">
    <citation type="journal article" date="2018" name="J. Allergy Clin. Immunol.">
        <title>High-quality assembly of Dermatophagoides pteronyssinus genome and transcriptome reveals a wide range of novel allergens.</title>
        <authorList>
            <person name="Liu X.Y."/>
            <person name="Yang K.Y."/>
            <person name="Wang M.Q."/>
            <person name="Kwok J.S."/>
            <person name="Zeng X."/>
            <person name="Yang Z."/>
            <person name="Xiao X.J."/>
            <person name="Lau C.P."/>
            <person name="Li Y."/>
            <person name="Huang Z.M."/>
            <person name="Ba J.G."/>
            <person name="Yim A.K."/>
            <person name="Ouyang C.Y."/>
            <person name="Ngai S.M."/>
            <person name="Chan T.F."/>
            <person name="Leung E.L."/>
            <person name="Liu L."/>
            <person name="Liu Z.G."/>
            <person name="Tsui S.K."/>
        </authorList>
    </citation>
    <scope>NUCLEOTIDE SEQUENCE [LARGE SCALE GENOMIC DNA]</scope>
    <source>
        <strain evidence="3">Derp</strain>
    </source>
</reference>
<protein>
    <submittedName>
        <fullName evidence="3">Uncharacterized protein</fullName>
    </submittedName>
</protein>
<reference evidence="3 4" key="2">
    <citation type="journal article" date="2022" name="Mol. Biol. Evol.">
        <title>Comparative Genomics Reveals Insights into the Divergent Evolution of Astigmatic Mites and Household Pest Adaptations.</title>
        <authorList>
            <person name="Xiong Q."/>
            <person name="Wan A.T."/>
            <person name="Liu X."/>
            <person name="Fung C.S."/>
            <person name="Xiao X."/>
            <person name="Malainual N."/>
            <person name="Hou J."/>
            <person name="Wang L."/>
            <person name="Wang M."/>
            <person name="Yang K.Y."/>
            <person name="Cui Y."/>
            <person name="Leung E.L."/>
            <person name="Nong W."/>
            <person name="Shin S.K."/>
            <person name="Au S.W."/>
            <person name="Jeong K.Y."/>
            <person name="Chew F.T."/>
            <person name="Hui J.H."/>
            <person name="Leung T.F."/>
            <person name="Tungtrongchitr A."/>
            <person name="Zhong N."/>
            <person name="Liu Z."/>
            <person name="Tsui S.K."/>
        </authorList>
    </citation>
    <scope>NUCLEOTIDE SEQUENCE [LARGE SCALE GENOMIC DNA]</scope>
    <source>
        <strain evidence="3">Derp</strain>
    </source>
</reference>
<evidence type="ECO:0000313" key="3">
    <source>
        <dbReference type="EMBL" id="KAH9415322.1"/>
    </source>
</evidence>
<name>A0ABQ8IYE2_DERPT</name>
<dbReference type="EMBL" id="NJHN03000098">
    <property type="protein sequence ID" value="KAH9415322.1"/>
    <property type="molecule type" value="Genomic_DNA"/>
</dbReference>
<keyword evidence="4" id="KW-1185">Reference proteome</keyword>
<evidence type="ECO:0000256" key="1">
    <source>
        <dbReference type="SAM" id="MobiDB-lite"/>
    </source>
</evidence>
<comment type="caution">
    <text evidence="3">The sequence shown here is derived from an EMBL/GenBank/DDBJ whole genome shotgun (WGS) entry which is preliminary data.</text>
</comment>
<feature type="region of interest" description="Disordered" evidence="1">
    <location>
        <begin position="158"/>
        <end position="181"/>
    </location>
</feature>
<proteinExistence type="predicted"/>
<keyword evidence="2" id="KW-0732">Signal</keyword>
<feature type="signal peptide" evidence="2">
    <location>
        <begin position="1"/>
        <end position="22"/>
    </location>
</feature>